<evidence type="ECO:0000313" key="3">
    <source>
        <dbReference type="Proteomes" id="UP000612282"/>
    </source>
</evidence>
<organism evidence="2 3">
    <name type="scientific">Actinoplanes couchii</name>
    <dbReference type="NCBI Taxonomy" id="403638"/>
    <lineage>
        <taxon>Bacteria</taxon>
        <taxon>Bacillati</taxon>
        <taxon>Actinomycetota</taxon>
        <taxon>Actinomycetes</taxon>
        <taxon>Micromonosporales</taxon>
        <taxon>Micromonosporaceae</taxon>
        <taxon>Actinoplanes</taxon>
    </lineage>
</organism>
<keyword evidence="1" id="KW-0732">Signal</keyword>
<reference evidence="2 3" key="1">
    <citation type="submission" date="2021-01" db="EMBL/GenBank/DDBJ databases">
        <title>Whole genome shotgun sequence of Actinoplanes couchii NBRC 106145.</title>
        <authorList>
            <person name="Komaki H."/>
            <person name="Tamura T."/>
        </authorList>
    </citation>
    <scope>NUCLEOTIDE SEQUENCE [LARGE SCALE GENOMIC DNA]</scope>
    <source>
        <strain evidence="2 3">NBRC 106145</strain>
    </source>
</reference>
<keyword evidence="3" id="KW-1185">Reference proteome</keyword>
<gene>
    <name evidence="2" type="ORF">Aco03nite_102910</name>
</gene>
<feature type="chain" id="PRO_5045480618" evidence="1">
    <location>
        <begin position="20"/>
        <end position="399"/>
    </location>
</feature>
<keyword evidence="2" id="KW-0449">Lipoprotein</keyword>
<evidence type="ECO:0000256" key="1">
    <source>
        <dbReference type="SAM" id="SignalP"/>
    </source>
</evidence>
<feature type="signal peptide" evidence="1">
    <location>
        <begin position="1"/>
        <end position="19"/>
    </location>
</feature>
<dbReference type="SUPFAM" id="SSF101898">
    <property type="entry name" value="NHL repeat"/>
    <property type="match status" value="1"/>
</dbReference>
<protein>
    <submittedName>
        <fullName evidence="2">Lipoprotein</fullName>
    </submittedName>
</protein>
<proteinExistence type="predicted"/>
<name>A0ABQ3XTP9_9ACTN</name>
<sequence>MSRKLIIGTTLGVALLASACGTPEEPAEPPHGYVAGAAEASEAQSAIAYAARGSRRLHLIDLATEQEKQVGLTIGAGELVEDGRFVYVKDGDRTLEIVDSGVWTVDHTDHVHYYRAEARTLGTVVFDQPVTTVAGNGAHTTVGTADGRIRVFDRREMEEGRITELATIDSGSATALAVPYAEGLLVAVGDDRNRPATRIVTMSPDGTETGALQAQCDAPQGWAVLRGGAVINCTDAPVRIKQVDGKLATQPLSPPEGSAGGGAVTGAAASAAEFGYRPRSNEAALLDEAGIRSVNASKATIRHLPVSDRDLIAVASPADTRTALALDATGTLISFSLEDGKTIAERPLRATTLTLDISRAYLAEPATKVIHEIDYADGLRPARTLRAAEQPDLVVEVGR</sequence>
<dbReference type="EMBL" id="BOMG01000145">
    <property type="protein sequence ID" value="GID61887.1"/>
    <property type="molecule type" value="Genomic_DNA"/>
</dbReference>
<comment type="caution">
    <text evidence="2">The sequence shown here is derived from an EMBL/GenBank/DDBJ whole genome shotgun (WGS) entry which is preliminary data.</text>
</comment>
<dbReference type="Proteomes" id="UP000612282">
    <property type="component" value="Unassembled WGS sequence"/>
</dbReference>
<dbReference type="RefSeq" id="WP_203810293.1">
    <property type="nucleotide sequence ID" value="NZ_BAAAQE010000110.1"/>
</dbReference>
<dbReference type="PROSITE" id="PS51257">
    <property type="entry name" value="PROKAR_LIPOPROTEIN"/>
    <property type="match status" value="1"/>
</dbReference>
<evidence type="ECO:0000313" key="2">
    <source>
        <dbReference type="EMBL" id="GID61887.1"/>
    </source>
</evidence>
<accession>A0ABQ3XTP9</accession>